<feature type="region of interest" description="Disordered" evidence="1">
    <location>
        <begin position="66"/>
        <end position="148"/>
    </location>
</feature>
<feature type="compositionally biased region" description="Basic and acidic residues" evidence="1">
    <location>
        <begin position="68"/>
        <end position="77"/>
    </location>
</feature>
<dbReference type="KEGG" id="ache:ACHE_21137S"/>
<reference evidence="2" key="2">
    <citation type="submission" date="2021-02" db="EMBL/GenBank/DDBJ databases">
        <title>Aspergillus chevalieri M1 genome sequence.</title>
        <authorList>
            <person name="Kadooka C."/>
            <person name="Mori K."/>
            <person name="Futagami T."/>
        </authorList>
    </citation>
    <scope>NUCLEOTIDE SEQUENCE</scope>
    <source>
        <strain evidence="2">M1</strain>
    </source>
</reference>
<gene>
    <name evidence="2" type="ORF">ACHE_21137S</name>
</gene>
<keyword evidence="3" id="KW-1185">Reference proteome</keyword>
<dbReference type="GeneID" id="66980038"/>
<dbReference type="RefSeq" id="XP_043134200.1">
    <property type="nucleotide sequence ID" value="XM_043285515.1"/>
</dbReference>
<dbReference type="Proteomes" id="UP000637239">
    <property type="component" value="Chromosome 2"/>
</dbReference>
<feature type="compositionally biased region" description="Basic and acidic residues" evidence="1">
    <location>
        <begin position="108"/>
        <end position="148"/>
    </location>
</feature>
<evidence type="ECO:0008006" key="4">
    <source>
        <dbReference type="Google" id="ProtNLM"/>
    </source>
</evidence>
<protein>
    <recommendedName>
        <fullName evidence="4">LEA domain protein</fullName>
    </recommendedName>
</protein>
<evidence type="ECO:0000313" key="3">
    <source>
        <dbReference type="Proteomes" id="UP000637239"/>
    </source>
</evidence>
<evidence type="ECO:0000256" key="1">
    <source>
        <dbReference type="SAM" id="MobiDB-lite"/>
    </source>
</evidence>
<reference evidence="2" key="1">
    <citation type="submission" date="2021-01" db="EMBL/GenBank/DDBJ databases">
        <authorList>
            <consortium name="Aspergillus chevalieri M1 genome sequencing consortium"/>
            <person name="Kazuki M."/>
            <person name="Futagami T."/>
        </authorList>
    </citation>
    <scope>NUCLEOTIDE SEQUENCE</scope>
    <source>
        <strain evidence="2">M1</strain>
    </source>
</reference>
<dbReference type="SUPFAM" id="SSF58113">
    <property type="entry name" value="Apolipoprotein A-I"/>
    <property type="match status" value="1"/>
</dbReference>
<dbReference type="Gene3D" id="1.20.120.20">
    <property type="entry name" value="Apolipoprotein"/>
    <property type="match status" value="1"/>
</dbReference>
<organism evidence="2 3">
    <name type="scientific">Aspergillus chevalieri</name>
    <name type="common">Eurotium chevalieri</name>
    <dbReference type="NCBI Taxonomy" id="182096"/>
    <lineage>
        <taxon>Eukaryota</taxon>
        <taxon>Fungi</taxon>
        <taxon>Dikarya</taxon>
        <taxon>Ascomycota</taxon>
        <taxon>Pezizomycotina</taxon>
        <taxon>Eurotiomycetes</taxon>
        <taxon>Eurotiomycetidae</taxon>
        <taxon>Eurotiales</taxon>
        <taxon>Aspergillaceae</taxon>
        <taxon>Aspergillus</taxon>
        <taxon>Aspergillus subgen. Aspergillus</taxon>
    </lineage>
</organism>
<evidence type="ECO:0000313" key="2">
    <source>
        <dbReference type="EMBL" id="BCR85678.1"/>
    </source>
</evidence>
<proteinExistence type="predicted"/>
<dbReference type="EMBL" id="AP024417">
    <property type="protein sequence ID" value="BCR85678.1"/>
    <property type="molecule type" value="Genomic_DNA"/>
</dbReference>
<feature type="compositionally biased region" description="Basic and acidic residues" evidence="1">
    <location>
        <begin position="86"/>
        <end position="99"/>
    </location>
</feature>
<dbReference type="AlphaFoldDB" id="A0A7R7VJ56"/>
<name>A0A7R7VJ56_ASPCH</name>
<accession>A0A7R7VJ56</accession>
<sequence>MSFLTRVTPLTSKLASSVARTTTPAFSVPAFRSLSSTSKKDKGVADATKDTLKKADKAASDAALKGIETGEHVKDSLKGTFGSTKGEAEAKSGELKDQASKYVQEGKAQAEAKSGEVKNEASKYAQEGKAKAGEAANEAKQKVHEATR</sequence>